<dbReference type="Gene3D" id="1.20.5.1300">
    <property type="match status" value="1"/>
</dbReference>
<dbReference type="FunFam" id="3.40.50.1980:FF:000026">
    <property type="entry name" value="Histidinol dehydrogenase"/>
    <property type="match status" value="1"/>
</dbReference>
<dbReference type="NCBIfam" id="TIGR00069">
    <property type="entry name" value="hisD"/>
    <property type="match status" value="1"/>
</dbReference>
<comment type="cofactor">
    <cofactor evidence="5 10">
        <name>Zn(2+)</name>
        <dbReference type="ChEBI" id="CHEBI:29105"/>
    </cofactor>
    <text evidence="5 10">Binds 1 zinc ion per subunit.</text>
</comment>
<dbReference type="Proteomes" id="UP000269352">
    <property type="component" value="Unassembled WGS sequence"/>
</dbReference>
<dbReference type="AlphaFoldDB" id="A0A388TAT2"/>
<evidence type="ECO:0000256" key="4">
    <source>
        <dbReference type="ARBA" id="ARBA00023002"/>
    </source>
</evidence>
<feature type="binding site" evidence="5 9">
    <location>
        <position position="412"/>
    </location>
    <ligand>
        <name>substrate</name>
    </ligand>
</feature>
<dbReference type="FunFam" id="3.40.50.1980:FF:000001">
    <property type="entry name" value="Histidinol dehydrogenase"/>
    <property type="match status" value="1"/>
</dbReference>
<evidence type="ECO:0000256" key="1">
    <source>
        <dbReference type="ARBA" id="ARBA00010178"/>
    </source>
</evidence>
<feature type="binding site" evidence="5 10">
    <location>
        <position position="417"/>
    </location>
    <ligand>
        <name>Zn(2+)</name>
        <dbReference type="ChEBI" id="CHEBI:29105"/>
    </ligand>
</feature>
<feature type="binding site" evidence="5 9">
    <location>
        <position position="358"/>
    </location>
    <ligand>
        <name>substrate</name>
    </ligand>
</feature>
<dbReference type="GO" id="GO:0004399">
    <property type="term" value="F:histidinol dehydrogenase activity"/>
    <property type="evidence" value="ECO:0007669"/>
    <property type="project" value="UniProtKB-UniRule"/>
</dbReference>
<dbReference type="GO" id="GO:0000105">
    <property type="term" value="P:L-histidine biosynthetic process"/>
    <property type="evidence" value="ECO:0007669"/>
    <property type="project" value="UniProtKB-UniRule"/>
</dbReference>
<dbReference type="PANTHER" id="PTHR21256">
    <property type="entry name" value="HISTIDINOL DEHYDROGENASE HDH"/>
    <property type="match status" value="1"/>
</dbReference>
<comment type="function">
    <text evidence="5">Catalyzes the sequential NAD-dependent oxidations of L-histidinol to L-histidinaldehyde and then to L-histidine.</text>
</comment>
<name>A0A388TAT2_TERA1</name>
<feature type="binding site" evidence="5 8">
    <location>
        <position position="188"/>
    </location>
    <ligand>
        <name>NAD(+)</name>
        <dbReference type="ChEBI" id="CHEBI:57540"/>
    </ligand>
</feature>
<comment type="catalytic activity">
    <reaction evidence="5">
        <text>L-histidinol + 2 NAD(+) + H2O = L-histidine + 2 NADH + 3 H(+)</text>
        <dbReference type="Rhea" id="RHEA:20641"/>
        <dbReference type="ChEBI" id="CHEBI:15377"/>
        <dbReference type="ChEBI" id="CHEBI:15378"/>
        <dbReference type="ChEBI" id="CHEBI:57540"/>
        <dbReference type="ChEBI" id="CHEBI:57595"/>
        <dbReference type="ChEBI" id="CHEBI:57699"/>
        <dbReference type="ChEBI" id="CHEBI:57945"/>
        <dbReference type="EC" id="1.1.1.23"/>
    </reaction>
</comment>
<dbReference type="PRINTS" id="PR00083">
    <property type="entry name" value="HOLDHDRGNASE"/>
</dbReference>
<dbReference type="InterPro" id="IPR022695">
    <property type="entry name" value="Histidinol_DH_monofunct"/>
</dbReference>
<dbReference type="PIRSF" id="PIRSF000099">
    <property type="entry name" value="Histidinol_dh"/>
    <property type="match status" value="1"/>
</dbReference>
<sequence>MLKIYTKNVEEKLRQIGSRGELTWQRPETQIVAKIIQNVRRQGDRAVLKYTRKFDGVSLQNLRVDPLEIELARGQLDKTLLKALRLAIKNIADYHLRQVPRSWLIKTGRKSRVGLRYSPVSAAGVYVPGGRAFYPSSLLMNVIPAKLAGVPRVCVVTPPDKNGSAPPALLAAACELGIDEIYLCGGAQAVAALAYGTESIARVDMIAGPGNIYVALAKNLLCGVVGFDKLAGPSDCLILADKTANPKFVAADLLAQSEHDPQASSLLITDSLALAKAAAAEASKQIKKLPRRKIIEQSLDNYGGIFVISDRADFVRLADLVAPEHLQIMLKDAKAVAEQINNAGAIFIGAYSPVALGDYFAGPNHVLPTGGTARFASPLGVEDFIKRTSLLEYARSDLQAAQKYIDVLARAENLTAHAHSVQIRLKGKK</sequence>
<dbReference type="GO" id="GO:0051287">
    <property type="term" value="F:NAD binding"/>
    <property type="evidence" value="ECO:0007669"/>
    <property type="project" value="InterPro"/>
</dbReference>
<evidence type="ECO:0000256" key="3">
    <source>
        <dbReference type="ARBA" id="ARBA00022833"/>
    </source>
</evidence>
<evidence type="ECO:0000256" key="10">
    <source>
        <dbReference type="PIRSR" id="PIRSR000099-4"/>
    </source>
</evidence>
<organism evidence="12 13">
    <name type="scientific">Termititenax aidoneus</name>
    <dbReference type="NCBI Taxonomy" id="2218524"/>
    <lineage>
        <taxon>Bacteria</taxon>
        <taxon>Bacillati</taxon>
        <taxon>Candidatus Margulisiibacteriota</taxon>
        <taxon>Candidatus Termititenacia</taxon>
        <taxon>Candidatus Termititenacales</taxon>
        <taxon>Candidatus Termititenacaceae</taxon>
        <taxon>Candidatus Termititenax</taxon>
    </lineage>
</organism>
<feature type="binding site" evidence="5 10">
    <location>
        <position position="256"/>
    </location>
    <ligand>
        <name>Zn(2+)</name>
        <dbReference type="ChEBI" id="CHEBI:29105"/>
    </ligand>
</feature>
<dbReference type="Gene3D" id="3.40.50.1980">
    <property type="entry name" value="Nitrogenase molybdenum iron protein domain"/>
    <property type="match status" value="2"/>
</dbReference>
<feature type="binding site" evidence="5 10">
    <location>
        <position position="358"/>
    </location>
    <ligand>
        <name>Zn(2+)</name>
        <dbReference type="ChEBI" id="CHEBI:29105"/>
    </ligand>
</feature>
<dbReference type="Pfam" id="PF00815">
    <property type="entry name" value="Histidinol_dh"/>
    <property type="match status" value="1"/>
</dbReference>
<keyword evidence="5" id="KW-0028">Amino-acid biosynthesis</keyword>
<dbReference type="HAMAP" id="MF_01024">
    <property type="entry name" value="HisD"/>
    <property type="match status" value="1"/>
</dbReference>
<evidence type="ECO:0000313" key="13">
    <source>
        <dbReference type="Proteomes" id="UP000269352"/>
    </source>
</evidence>
<evidence type="ECO:0000256" key="9">
    <source>
        <dbReference type="PIRSR" id="PIRSR000099-3"/>
    </source>
</evidence>
<dbReference type="EMBL" id="BGZN01000020">
    <property type="protein sequence ID" value="GBR73798.1"/>
    <property type="molecule type" value="Genomic_DNA"/>
</dbReference>
<proteinExistence type="inferred from homology"/>
<evidence type="ECO:0000256" key="11">
    <source>
        <dbReference type="RuleBase" id="RU004175"/>
    </source>
</evidence>
<feature type="active site" description="Proton acceptor" evidence="5 7">
    <location>
        <position position="325"/>
    </location>
</feature>
<gene>
    <name evidence="5 12" type="primary">hisD</name>
    <name evidence="12" type="ORF">NO1_1089</name>
</gene>
<feature type="active site" description="Proton acceptor" evidence="5 7">
    <location>
        <position position="324"/>
    </location>
</feature>
<keyword evidence="2 5" id="KW-0479">Metal-binding</keyword>
<feature type="binding site" evidence="5 8">
    <location>
        <position position="126"/>
    </location>
    <ligand>
        <name>NAD(+)</name>
        <dbReference type="ChEBI" id="CHEBI:57540"/>
    </ligand>
</feature>
<evidence type="ECO:0000313" key="12">
    <source>
        <dbReference type="EMBL" id="GBR73798.1"/>
    </source>
</evidence>
<keyword evidence="4 5" id="KW-0560">Oxidoreductase</keyword>
<evidence type="ECO:0000256" key="5">
    <source>
        <dbReference type="HAMAP-Rule" id="MF_01024"/>
    </source>
</evidence>
<feature type="binding site" evidence="5 9">
    <location>
        <position position="417"/>
    </location>
    <ligand>
        <name>substrate</name>
    </ligand>
</feature>
<reference evidence="12 13" key="1">
    <citation type="journal article" date="2019" name="ISME J.">
        <title>Genome analyses of uncultured TG2/ZB3 bacteria in 'Margulisbacteria' specifically attached to ectosymbiotic spirochetes of protists in the termite gut.</title>
        <authorList>
            <person name="Utami Y.D."/>
            <person name="Kuwahara H."/>
            <person name="Igai K."/>
            <person name="Murakami T."/>
            <person name="Sugaya K."/>
            <person name="Morikawa T."/>
            <person name="Nagura Y."/>
            <person name="Yuki M."/>
            <person name="Deevong P."/>
            <person name="Inoue T."/>
            <person name="Kihara K."/>
            <person name="Lo N."/>
            <person name="Yamada A."/>
            <person name="Ohkuma M."/>
            <person name="Hongoh Y."/>
        </authorList>
    </citation>
    <scope>NUCLEOTIDE SEQUENCE [LARGE SCALE GENOMIC DNA]</scope>
    <source>
        <strain evidence="12">NkOx7-01</strain>
    </source>
</reference>
<feature type="binding site" evidence="5 9">
    <location>
        <position position="325"/>
    </location>
    <ligand>
        <name>substrate</name>
    </ligand>
</feature>
<evidence type="ECO:0000256" key="2">
    <source>
        <dbReference type="ARBA" id="ARBA00022723"/>
    </source>
</evidence>
<dbReference type="PANTHER" id="PTHR21256:SF2">
    <property type="entry name" value="HISTIDINE BIOSYNTHESIS TRIFUNCTIONAL PROTEIN"/>
    <property type="match status" value="1"/>
</dbReference>
<accession>A0A388TAT2</accession>
<feature type="binding site" evidence="5 10">
    <location>
        <position position="259"/>
    </location>
    <ligand>
        <name>Zn(2+)</name>
        <dbReference type="ChEBI" id="CHEBI:29105"/>
    </ligand>
</feature>
<feature type="binding site" evidence="5 8">
    <location>
        <position position="211"/>
    </location>
    <ligand>
        <name>NAD(+)</name>
        <dbReference type="ChEBI" id="CHEBI:57540"/>
    </ligand>
</feature>
<comment type="pathway">
    <text evidence="5">Amino-acid biosynthesis; L-histidine biosynthesis; L-histidine from 5-phospho-alpha-D-ribose 1-diphosphate: step 9/9.</text>
</comment>
<comment type="caution">
    <text evidence="12">The sequence shown here is derived from an EMBL/GenBank/DDBJ whole genome shotgun (WGS) entry which is preliminary data.</text>
</comment>
<dbReference type="InterPro" id="IPR012131">
    <property type="entry name" value="Hstdl_DH"/>
</dbReference>
<keyword evidence="5 8" id="KW-0520">NAD</keyword>
<dbReference type="UniPathway" id="UPA00031">
    <property type="reaction ID" value="UER00014"/>
</dbReference>
<evidence type="ECO:0000256" key="8">
    <source>
        <dbReference type="PIRSR" id="PIRSR000099-2"/>
    </source>
</evidence>
<keyword evidence="3 5" id="KW-0862">Zinc</keyword>
<keyword evidence="5" id="KW-0368">Histidine biosynthesis</keyword>
<comment type="similarity">
    <text evidence="1 5 6 11">Belongs to the histidinol dehydrogenase family.</text>
</comment>
<protein>
    <recommendedName>
        <fullName evidence="5">Histidinol dehydrogenase</fullName>
        <shortName evidence="5">HDH</shortName>
        <ecNumber evidence="5">1.1.1.23</ecNumber>
    </recommendedName>
</protein>
<dbReference type="GO" id="GO:0005829">
    <property type="term" value="C:cytosol"/>
    <property type="evidence" value="ECO:0007669"/>
    <property type="project" value="TreeGrafter"/>
</dbReference>
<feature type="binding site" evidence="5 9">
    <location>
        <position position="259"/>
    </location>
    <ligand>
        <name>substrate</name>
    </ligand>
</feature>
<evidence type="ECO:0000256" key="6">
    <source>
        <dbReference type="PIRNR" id="PIRNR000099"/>
    </source>
</evidence>
<keyword evidence="13" id="KW-1185">Reference proteome</keyword>
<evidence type="ECO:0000256" key="7">
    <source>
        <dbReference type="PIRSR" id="PIRSR000099-1"/>
    </source>
</evidence>
<dbReference type="EC" id="1.1.1.23" evidence="5"/>
<dbReference type="InterPro" id="IPR016161">
    <property type="entry name" value="Ald_DH/histidinol_DH"/>
</dbReference>
<feature type="binding site" evidence="5 9">
    <location>
        <position position="234"/>
    </location>
    <ligand>
        <name>substrate</name>
    </ligand>
</feature>
<dbReference type="CDD" id="cd06572">
    <property type="entry name" value="Histidinol_dh"/>
    <property type="match status" value="1"/>
</dbReference>
<feature type="binding site" evidence="5 9">
    <location>
        <position position="256"/>
    </location>
    <ligand>
        <name>substrate</name>
    </ligand>
</feature>
<dbReference type="GO" id="GO:0008270">
    <property type="term" value="F:zinc ion binding"/>
    <property type="evidence" value="ECO:0007669"/>
    <property type="project" value="UniProtKB-UniRule"/>
</dbReference>
<dbReference type="SUPFAM" id="SSF53720">
    <property type="entry name" value="ALDH-like"/>
    <property type="match status" value="1"/>
</dbReference>